<evidence type="ECO:0000313" key="2">
    <source>
        <dbReference type="EMBL" id="TFK35327.1"/>
    </source>
</evidence>
<reference evidence="2 3" key="1">
    <citation type="journal article" date="2019" name="Nat. Ecol. Evol.">
        <title>Megaphylogeny resolves global patterns of mushroom evolution.</title>
        <authorList>
            <person name="Varga T."/>
            <person name="Krizsan K."/>
            <person name="Foldi C."/>
            <person name="Dima B."/>
            <person name="Sanchez-Garcia M."/>
            <person name="Sanchez-Ramirez S."/>
            <person name="Szollosi G.J."/>
            <person name="Szarkandi J.G."/>
            <person name="Papp V."/>
            <person name="Albert L."/>
            <person name="Andreopoulos W."/>
            <person name="Angelini C."/>
            <person name="Antonin V."/>
            <person name="Barry K.W."/>
            <person name="Bougher N.L."/>
            <person name="Buchanan P."/>
            <person name="Buyck B."/>
            <person name="Bense V."/>
            <person name="Catcheside P."/>
            <person name="Chovatia M."/>
            <person name="Cooper J."/>
            <person name="Damon W."/>
            <person name="Desjardin D."/>
            <person name="Finy P."/>
            <person name="Geml J."/>
            <person name="Haridas S."/>
            <person name="Hughes K."/>
            <person name="Justo A."/>
            <person name="Karasinski D."/>
            <person name="Kautmanova I."/>
            <person name="Kiss B."/>
            <person name="Kocsube S."/>
            <person name="Kotiranta H."/>
            <person name="LaButti K.M."/>
            <person name="Lechner B.E."/>
            <person name="Liimatainen K."/>
            <person name="Lipzen A."/>
            <person name="Lukacs Z."/>
            <person name="Mihaltcheva S."/>
            <person name="Morgado L.N."/>
            <person name="Niskanen T."/>
            <person name="Noordeloos M.E."/>
            <person name="Ohm R.A."/>
            <person name="Ortiz-Santana B."/>
            <person name="Ovrebo C."/>
            <person name="Racz N."/>
            <person name="Riley R."/>
            <person name="Savchenko A."/>
            <person name="Shiryaev A."/>
            <person name="Soop K."/>
            <person name="Spirin V."/>
            <person name="Szebenyi C."/>
            <person name="Tomsovsky M."/>
            <person name="Tulloss R.E."/>
            <person name="Uehling J."/>
            <person name="Grigoriev I.V."/>
            <person name="Vagvolgyi C."/>
            <person name="Papp T."/>
            <person name="Martin F.M."/>
            <person name="Miettinen O."/>
            <person name="Hibbett D.S."/>
            <person name="Nagy L.G."/>
        </authorList>
    </citation>
    <scope>NUCLEOTIDE SEQUENCE [LARGE SCALE GENOMIC DNA]</scope>
    <source>
        <strain evidence="2 3">CBS 166.37</strain>
    </source>
</reference>
<evidence type="ECO:0000256" key="1">
    <source>
        <dbReference type="SAM" id="Phobius"/>
    </source>
</evidence>
<sequence length="201" mass="23246">MKNSRMYEVQAGKFQEVKTPVVMVSNHILEAQTVVKAIYDDGNTHKYVLLNMRQPIFTHKSSRIIVKGKFRKIKEVLNSDTNLVMVPGNINIAKGRFTNAVLRGYVKICAKIERWCIPVNTHVFDLREKITMKMKRKEKTLTSIYGIHYDIITGYNHKEKDLDKCKEYMAATQSRGIRVAAMIDLIHGLIIMGSLWYRRAN</sequence>
<keyword evidence="1" id="KW-0472">Membrane</keyword>
<name>A0A5C3LRU0_9AGAR</name>
<feature type="transmembrane region" description="Helical" evidence="1">
    <location>
        <begin position="176"/>
        <end position="197"/>
    </location>
</feature>
<dbReference type="AlphaFoldDB" id="A0A5C3LRU0"/>
<proteinExistence type="predicted"/>
<keyword evidence="3" id="KW-1185">Reference proteome</keyword>
<keyword evidence="1" id="KW-0812">Transmembrane</keyword>
<evidence type="ECO:0000313" key="3">
    <source>
        <dbReference type="Proteomes" id="UP000308652"/>
    </source>
</evidence>
<dbReference type="Proteomes" id="UP000308652">
    <property type="component" value="Unassembled WGS sequence"/>
</dbReference>
<protein>
    <submittedName>
        <fullName evidence="2">Uncharacterized protein</fullName>
    </submittedName>
</protein>
<keyword evidence="1" id="KW-1133">Transmembrane helix</keyword>
<gene>
    <name evidence="2" type="ORF">BDQ12DRAFT_668632</name>
</gene>
<accession>A0A5C3LRU0</accession>
<dbReference type="EMBL" id="ML213622">
    <property type="protein sequence ID" value="TFK35327.1"/>
    <property type="molecule type" value="Genomic_DNA"/>
</dbReference>
<organism evidence="2 3">
    <name type="scientific">Crucibulum laeve</name>
    <dbReference type="NCBI Taxonomy" id="68775"/>
    <lineage>
        <taxon>Eukaryota</taxon>
        <taxon>Fungi</taxon>
        <taxon>Dikarya</taxon>
        <taxon>Basidiomycota</taxon>
        <taxon>Agaricomycotina</taxon>
        <taxon>Agaricomycetes</taxon>
        <taxon>Agaricomycetidae</taxon>
        <taxon>Agaricales</taxon>
        <taxon>Agaricineae</taxon>
        <taxon>Nidulariaceae</taxon>
        <taxon>Crucibulum</taxon>
    </lineage>
</organism>